<dbReference type="AlphaFoldDB" id="A0A4Y4DQR7"/>
<evidence type="ECO:0000313" key="1">
    <source>
        <dbReference type="EMBL" id="GED05945.1"/>
    </source>
</evidence>
<organism evidence="1 2">
    <name type="scientific">Glutamicibacter uratoxydans</name>
    <name type="common">Arthrobacter uratoxydans</name>
    <dbReference type="NCBI Taxonomy" id="43667"/>
    <lineage>
        <taxon>Bacteria</taxon>
        <taxon>Bacillati</taxon>
        <taxon>Actinomycetota</taxon>
        <taxon>Actinomycetes</taxon>
        <taxon>Micrococcales</taxon>
        <taxon>Micrococcaceae</taxon>
        <taxon>Glutamicibacter</taxon>
    </lineage>
</organism>
<proteinExistence type="predicted"/>
<sequence length="119" mass="12946">MSSQQQPEVEPEAEPAAVVVVILRYEADDGEGSVACTYGMGHYDHPELAIISHGDEVAGEVLSDAVDLVAEGCRFDEEPCYGVADDPVYFDEEIDPVTGDEVLDALYPRGTRMLLAHIY</sequence>
<dbReference type="Pfam" id="PF14081">
    <property type="entry name" value="DUF4262"/>
    <property type="match status" value="1"/>
</dbReference>
<dbReference type="Proteomes" id="UP000316612">
    <property type="component" value="Unassembled WGS sequence"/>
</dbReference>
<dbReference type="InterPro" id="IPR025358">
    <property type="entry name" value="DUF4262"/>
</dbReference>
<reference evidence="1 2" key="1">
    <citation type="submission" date="2019-06" db="EMBL/GenBank/DDBJ databases">
        <title>Whole genome shotgun sequence of Glutamicibacter uratoxydans NBRC 15515.</title>
        <authorList>
            <person name="Hosoyama A."/>
            <person name="Uohara A."/>
            <person name="Ohji S."/>
            <person name="Ichikawa N."/>
        </authorList>
    </citation>
    <scope>NUCLEOTIDE SEQUENCE [LARGE SCALE GENOMIC DNA]</scope>
    <source>
        <strain evidence="1 2">NBRC 15515</strain>
    </source>
</reference>
<protein>
    <submittedName>
        <fullName evidence="1">Uncharacterized protein</fullName>
    </submittedName>
</protein>
<gene>
    <name evidence="1" type="ORF">AUR04nite_14770</name>
</gene>
<keyword evidence="2" id="KW-1185">Reference proteome</keyword>
<evidence type="ECO:0000313" key="2">
    <source>
        <dbReference type="Proteomes" id="UP000316612"/>
    </source>
</evidence>
<accession>A0A4Y4DQR7</accession>
<comment type="caution">
    <text evidence="1">The sequence shown here is derived from an EMBL/GenBank/DDBJ whole genome shotgun (WGS) entry which is preliminary data.</text>
</comment>
<dbReference type="EMBL" id="BJNY01000007">
    <property type="protein sequence ID" value="GED05945.1"/>
    <property type="molecule type" value="Genomic_DNA"/>
</dbReference>
<dbReference type="RefSeq" id="WP_141363492.1">
    <property type="nucleotide sequence ID" value="NZ_BAAAJL010000003.1"/>
</dbReference>
<name>A0A4Y4DQR7_GLUUR</name>